<accession>A0ABZ2D4H9</accession>
<sequence>MKLLALPLLLAAASLQAQPVVEPARQPSAPQQPDALDAESAAAKLKGWKGSVTRADGRLVCRTRTSTGDRRLDAIRCGAMLTCARPLQGEIDQLMASAMPAGERRLAFDRLLATARPCMDRYQDEALARLLTEEGGQS</sequence>
<gene>
    <name evidence="2" type="ORF">V5F89_03285</name>
</gene>
<dbReference type="EMBL" id="CP144918">
    <property type="protein sequence ID" value="WWA47945.1"/>
    <property type="molecule type" value="Genomic_DNA"/>
</dbReference>
<feature type="chain" id="PRO_5045113074" evidence="1">
    <location>
        <begin position="18"/>
        <end position="138"/>
    </location>
</feature>
<name>A0ABZ2D4H9_9SPHN</name>
<dbReference type="Proteomes" id="UP001335183">
    <property type="component" value="Chromosome"/>
</dbReference>
<dbReference type="RefSeq" id="WP_338446832.1">
    <property type="nucleotide sequence ID" value="NZ_CP144918.1"/>
</dbReference>
<keyword evidence="3" id="KW-1185">Reference proteome</keyword>
<evidence type="ECO:0000313" key="2">
    <source>
        <dbReference type="EMBL" id="WWA47945.1"/>
    </source>
</evidence>
<feature type="signal peptide" evidence="1">
    <location>
        <begin position="1"/>
        <end position="17"/>
    </location>
</feature>
<proteinExistence type="predicted"/>
<evidence type="ECO:0000313" key="3">
    <source>
        <dbReference type="Proteomes" id="UP001335183"/>
    </source>
</evidence>
<evidence type="ECO:0000256" key="1">
    <source>
        <dbReference type="SAM" id="SignalP"/>
    </source>
</evidence>
<reference evidence="2 3" key="1">
    <citation type="submission" date="2024-02" db="EMBL/GenBank/DDBJ databases">
        <title>The whole genome sequence of five bacterial samples isolated from Abu Dhabi Sabkha-shore region.</title>
        <authorList>
            <person name="Sudalaimuthuasari N."/>
            <person name="Sarfraz B."/>
            <person name="Tuyisabe J.D."/>
            <person name="Mugisha Ntwali L.D.M."/>
            <person name="Ali A.I.A.A."/>
            <person name="Almansoori S.Z.A."/>
            <person name="Alajami H.S.A."/>
            <person name="Almeqbaali A.A.S."/>
            <person name="Kundu B."/>
            <person name="Saeed E.E."/>
            <person name="Sukumarinath V."/>
            <person name="Mishra A.K."/>
            <person name="Hazzouri K.M."/>
            <person name="Almaskari R."/>
            <person name="Sharma A.K."/>
            <person name="Amiri K.M.A."/>
        </authorList>
    </citation>
    <scope>NUCLEOTIDE SEQUENCE [LARGE SCALE GENOMIC DNA]</scope>
    <source>
        <strain evidence="3">kcgeb_sd</strain>
    </source>
</reference>
<keyword evidence="1" id="KW-0732">Signal</keyword>
<organism evidence="2 3">
    <name type="scientific">Pelagerythrobacter marensis</name>
    <dbReference type="NCBI Taxonomy" id="543877"/>
    <lineage>
        <taxon>Bacteria</taxon>
        <taxon>Pseudomonadati</taxon>
        <taxon>Pseudomonadota</taxon>
        <taxon>Alphaproteobacteria</taxon>
        <taxon>Sphingomonadales</taxon>
        <taxon>Erythrobacteraceae</taxon>
        <taxon>Pelagerythrobacter</taxon>
    </lineage>
</organism>
<protein>
    <submittedName>
        <fullName evidence="2">Uncharacterized protein</fullName>
    </submittedName>
</protein>